<sequence>MRRMQVVVEEWQYEFLRKMAESQGKSISAVLRQIIAGRMDQDFGQVKDPLLEAAGIAQPPPGNDFSSETIDRRLYKV</sequence>
<dbReference type="RefSeq" id="WP_152945467.1">
    <property type="nucleotide sequence ID" value="NZ_WHYR01000008.1"/>
</dbReference>
<evidence type="ECO:0000313" key="1">
    <source>
        <dbReference type="EMBL" id="MQL51548.1"/>
    </source>
</evidence>
<comment type="caution">
    <text evidence="1">The sequence shown here is derived from an EMBL/GenBank/DDBJ whole genome shotgun (WGS) entry which is preliminary data.</text>
</comment>
<dbReference type="OrthoDB" id="1808636at2"/>
<gene>
    <name evidence="1" type="ORF">GFC01_04565</name>
</gene>
<dbReference type="AlphaFoldDB" id="A0A6N7IQV4"/>
<reference evidence="1 2" key="1">
    <citation type="submission" date="2019-10" db="EMBL/GenBank/DDBJ databases">
        <title>Comparative genomics of sulfur disproportionating microorganisms.</title>
        <authorList>
            <person name="Ward L.M."/>
            <person name="Bertran E."/>
            <person name="Johnston D."/>
        </authorList>
    </citation>
    <scope>NUCLEOTIDE SEQUENCE [LARGE SCALE GENOMIC DNA]</scope>
    <source>
        <strain evidence="1 2">DSM 14055</strain>
    </source>
</reference>
<accession>A0A6N7IQV4</accession>
<dbReference type="Gene3D" id="1.10.1220.10">
    <property type="entry name" value="Met repressor-like"/>
    <property type="match status" value="1"/>
</dbReference>
<organism evidence="1 2">
    <name type="scientific">Desulfofundulus thermobenzoicus</name>
    <dbReference type="NCBI Taxonomy" id="29376"/>
    <lineage>
        <taxon>Bacteria</taxon>
        <taxon>Bacillati</taxon>
        <taxon>Bacillota</taxon>
        <taxon>Clostridia</taxon>
        <taxon>Eubacteriales</taxon>
        <taxon>Peptococcaceae</taxon>
        <taxon>Desulfofundulus</taxon>
    </lineage>
</organism>
<keyword evidence="2" id="KW-1185">Reference proteome</keyword>
<protein>
    <submittedName>
        <fullName evidence="1">Uncharacterized protein</fullName>
    </submittedName>
</protein>
<dbReference type="Proteomes" id="UP000441717">
    <property type="component" value="Unassembled WGS sequence"/>
</dbReference>
<dbReference type="EMBL" id="WHYR01000008">
    <property type="protein sequence ID" value="MQL51548.1"/>
    <property type="molecule type" value="Genomic_DNA"/>
</dbReference>
<evidence type="ECO:0000313" key="2">
    <source>
        <dbReference type="Proteomes" id="UP000441717"/>
    </source>
</evidence>
<name>A0A6N7IQV4_9FIRM</name>
<dbReference type="InterPro" id="IPR013321">
    <property type="entry name" value="Arc_rbn_hlx_hlx"/>
</dbReference>
<dbReference type="GO" id="GO:0006355">
    <property type="term" value="P:regulation of DNA-templated transcription"/>
    <property type="evidence" value="ECO:0007669"/>
    <property type="project" value="InterPro"/>
</dbReference>
<proteinExistence type="predicted"/>